<comment type="catalytic activity">
    <reaction evidence="1">
        <text>ATP + protein L-histidine = ADP + protein N-phospho-L-histidine.</text>
        <dbReference type="EC" id="2.7.13.3"/>
    </reaction>
</comment>
<keyword evidence="5" id="KW-0547">Nucleotide-binding</keyword>
<dbReference type="InterPro" id="IPR006189">
    <property type="entry name" value="CHASE_dom"/>
</dbReference>
<feature type="domain" description="PAS" evidence="10">
    <location>
        <begin position="302"/>
        <end position="372"/>
    </location>
</feature>
<feature type="transmembrane region" description="Helical" evidence="9">
    <location>
        <begin position="272"/>
        <end position="295"/>
    </location>
</feature>
<evidence type="ECO:0000256" key="1">
    <source>
        <dbReference type="ARBA" id="ARBA00000085"/>
    </source>
</evidence>
<dbReference type="InterPro" id="IPR000014">
    <property type="entry name" value="PAS"/>
</dbReference>
<dbReference type="Pfam" id="PF07568">
    <property type="entry name" value="HisKA_2"/>
    <property type="match status" value="1"/>
</dbReference>
<evidence type="ECO:0000313" key="13">
    <source>
        <dbReference type="EMBL" id="PWN07328.1"/>
    </source>
</evidence>
<feature type="domain" description="PAC" evidence="11">
    <location>
        <begin position="375"/>
        <end position="427"/>
    </location>
</feature>
<keyword evidence="9" id="KW-0812">Transmembrane</keyword>
<evidence type="ECO:0000256" key="2">
    <source>
        <dbReference type="ARBA" id="ARBA00012438"/>
    </source>
</evidence>
<dbReference type="SMART" id="SM00091">
    <property type="entry name" value="PAS"/>
    <property type="match status" value="2"/>
</dbReference>
<feature type="transmembrane region" description="Helical" evidence="9">
    <location>
        <begin position="12"/>
        <end position="32"/>
    </location>
</feature>
<dbReference type="InterPro" id="IPR000700">
    <property type="entry name" value="PAS-assoc_C"/>
</dbReference>
<protein>
    <recommendedName>
        <fullName evidence="2">histidine kinase</fullName>
        <ecNumber evidence="2">2.7.13.3</ecNumber>
    </recommendedName>
</protein>
<accession>A0A316TTX4</accession>
<dbReference type="InterPro" id="IPR035965">
    <property type="entry name" value="PAS-like_dom_sf"/>
</dbReference>
<feature type="domain" description="PAS" evidence="10">
    <location>
        <begin position="428"/>
        <end position="498"/>
    </location>
</feature>
<gene>
    <name evidence="13" type="ORF">DDZ15_03410</name>
</gene>
<keyword evidence="9" id="KW-1133">Transmembrane helix</keyword>
<dbReference type="NCBIfam" id="TIGR00229">
    <property type="entry name" value="sensory_box"/>
    <property type="match status" value="2"/>
</dbReference>
<dbReference type="SUPFAM" id="SSF55874">
    <property type="entry name" value="ATPase domain of HSP90 chaperone/DNA topoisomerase II/histidine kinase"/>
    <property type="match status" value="1"/>
</dbReference>
<comment type="caution">
    <text evidence="13">The sequence shown here is derived from an EMBL/GenBank/DDBJ whole genome shotgun (WGS) entry which is preliminary data.</text>
</comment>
<dbReference type="AlphaFoldDB" id="A0A316TTX4"/>
<evidence type="ECO:0000256" key="6">
    <source>
        <dbReference type="ARBA" id="ARBA00022777"/>
    </source>
</evidence>
<evidence type="ECO:0000256" key="7">
    <source>
        <dbReference type="ARBA" id="ARBA00022840"/>
    </source>
</evidence>
<evidence type="ECO:0000259" key="11">
    <source>
        <dbReference type="PROSITE" id="PS50113"/>
    </source>
</evidence>
<reference evidence="13 14" key="1">
    <citation type="submission" date="2018-05" db="EMBL/GenBank/DDBJ databases">
        <title>Rhodohalobacter halophilus gen. nov., sp. nov., a moderately halophilic member of the family Balneolaceae.</title>
        <authorList>
            <person name="Liu Z.-W."/>
        </authorList>
    </citation>
    <scope>NUCLEOTIDE SEQUENCE [LARGE SCALE GENOMIC DNA]</scope>
    <source>
        <strain evidence="13 14">8A47</strain>
    </source>
</reference>
<dbReference type="RefSeq" id="WP_109644908.1">
    <property type="nucleotide sequence ID" value="NZ_QGGB01000003.1"/>
</dbReference>
<dbReference type="PROSITE" id="PS50839">
    <property type="entry name" value="CHASE"/>
    <property type="match status" value="1"/>
</dbReference>
<dbReference type="PROSITE" id="PS50112">
    <property type="entry name" value="PAS"/>
    <property type="match status" value="2"/>
</dbReference>
<keyword evidence="14" id="KW-1185">Reference proteome</keyword>
<dbReference type="Gene3D" id="3.30.450.20">
    <property type="entry name" value="PAS domain"/>
    <property type="match status" value="2"/>
</dbReference>
<keyword evidence="7" id="KW-0067">ATP-binding</keyword>
<keyword evidence="3" id="KW-0597">Phosphoprotein</keyword>
<feature type="domain" description="CHASE" evidence="12">
    <location>
        <begin position="104"/>
        <end position="201"/>
    </location>
</feature>
<keyword evidence="6" id="KW-0418">Kinase</keyword>
<dbReference type="InterPro" id="IPR011495">
    <property type="entry name" value="Sig_transdc_His_kin_sub2_dim/P"/>
</dbReference>
<evidence type="ECO:0000256" key="3">
    <source>
        <dbReference type="ARBA" id="ARBA00022553"/>
    </source>
</evidence>
<dbReference type="Pfam" id="PF13426">
    <property type="entry name" value="PAS_9"/>
    <property type="match status" value="2"/>
</dbReference>
<evidence type="ECO:0000256" key="8">
    <source>
        <dbReference type="ARBA" id="ARBA00023026"/>
    </source>
</evidence>
<dbReference type="PANTHER" id="PTHR41523:SF8">
    <property type="entry name" value="ETHYLENE RESPONSE SENSOR PROTEIN"/>
    <property type="match status" value="1"/>
</dbReference>
<evidence type="ECO:0000259" key="12">
    <source>
        <dbReference type="PROSITE" id="PS50839"/>
    </source>
</evidence>
<organism evidence="13 14">
    <name type="scientific">Rhodohalobacter mucosus</name>
    <dbReference type="NCBI Taxonomy" id="2079485"/>
    <lineage>
        <taxon>Bacteria</taxon>
        <taxon>Pseudomonadati</taxon>
        <taxon>Balneolota</taxon>
        <taxon>Balneolia</taxon>
        <taxon>Balneolales</taxon>
        <taxon>Balneolaceae</taxon>
        <taxon>Rhodohalobacter</taxon>
    </lineage>
</organism>
<dbReference type="Proteomes" id="UP000245533">
    <property type="component" value="Unassembled WGS sequence"/>
</dbReference>
<dbReference type="SUPFAM" id="SSF55785">
    <property type="entry name" value="PYP-like sensor domain (PAS domain)"/>
    <property type="match status" value="2"/>
</dbReference>
<keyword evidence="9" id="KW-0472">Membrane</keyword>
<dbReference type="Gene3D" id="3.30.565.10">
    <property type="entry name" value="Histidine kinase-like ATPase, C-terminal domain"/>
    <property type="match status" value="1"/>
</dbReference>
<dbReference type="PROSITE" id="PS50113">
    <property type="entry name" value="PAC"/>
    <property type="match status" value="1"/>
</dbReference>
<dbReference type="EMBL" id="QGGB01000003">
    <property type="protein sequence ID" value="PWN07328.1"/>
    <property type="molecule type" value="Genomic_DNA"/>
</dbReference>
<evidence type="ECO:0000256" key="4">
    <source>
        <dbReference type="ARBA" id="ARBA00022679"/>
    </source>
</evidence>
<keyword evidence="4" id="KW-0808">Transferase</keyword>
<dbReference type="OrthoDB" id="1223659at2"/>
<dbReference type="GO" id="GO:0004673">
    <property type="term" value="F:protein histidine kinase activity"/>
    <property type="evidence" value="ECO:0007669"/>
    <property type="project" value="UniProtKB-EC"/>
</dbReference>
<dbReference type="InterPro" id="IPR036890">
    <property type="entry name" value="HATPase_C_sf"/>
</dbReference>
<evidence type="ECO:0000259" key="10">
    <source>
        <dbReference type="PROSITE" id="PS50112"/>
    </source>
</evidence>
<sequence length="760" mass="87664">MNSSSHNKVNIRHLLLSILTGLVFGVFVWYVWRLDYAEAEQDRRDIAVAQSRLITERFIQRADDEIERLRNFKRRIETHDDNPDLLWEFETDLILAQSLSVPFIQWISPDLTVLRSYGDPDYLSLEQLDPSANDQRRAGLRQSQQDSLLSVSGSYSFRGDGDESQDEKFFIIDIPVYRNETYIGSLAAGLDFDMLFDAVMQQRETYSVKLRDEDGNLFYSYGEHSQEEQNGDLAHKQQLDLYNGRGGFWYSTIVADREELRAEIFANLKLNLVLGFMFSALVGAALYFILGFYSAKRSYGISNRKLRAVIRSSPLAIYTVNKKGIVTDFWNSAAENMFGFRTREVTDQYLPDITKESAVEFQQMIHSVLGGEDFYMEESTRTRKDGTEFDVRVFATPTKKSGGDKGEVLVMVENITLQKETERELQNEKQVSDTILKGQPGLFYLIDEKRHLVRWNKNVNDFFGLTDAELNEMNFLELFIEEERLKVLEAIQNANNTGELEVETVVRSGGELYDFYFNGTLMTIGQRRFIVGNGVNITERNRTRDELQRSLDEKEVLLSEIHHRVKNNLAIIANLIDIQLINIDDETMTEILRETQNRIFSIAGVHEMLYDVKNFSQISFKEYLRKLFRRIFDLYEDKHHLTSYDLRVKVEYLNINQAIPLGLLLTEFITNSFKHGFDRNHAGLITIEITGGSDLIHVVYKDNGKGFETDIFENSSSMGMILSRSLLKQLSAEYSVNGENGFEISFSFTTRMRGAHSTLN</sequence>
<dbReference type="InterPro" id="IPR003594">
    <property type="entry name" value="HATPase_dom"/>
</dbReference>
<dbReference type="PANTHER" id="PTHR41523">
    <property type="entry name" value="TWO-COMPONENT SYSTEM SENSOR PROTEIN"/>
    <property type="match status" value="1"/>
</dbReference>
<name>A0A316TTX4_9BACT</name>
<evidence type="ECO:0000313" key="14">
    <source>
        <dbReference type="Proteomes" id="UP000245533"/>
    </source>
</evidence>
<dbReference type="EC" id="2.7.13.3" evidence="2"/>
<dbReference type="CDD" id="cd00130">
    <property type="entry name" value="PAS"/>
    <property type="match status" value="2"/>
</dbReference>
<evidence type="ECO:0000256" key="9">
    <source>
        <dbReference type="SAM" id="Phobius"/>
    </source>
</evidence>
<dbReference type="SMART" id="SM00387">
    <property type="entry name" value="HATPase_c"/>
    <property type="match status" value="1"/>
</dbReference>
<keyword evidence="8" id="KW-0843">Virulence</keyword>
<dbReference type="GO" id="GO:0005524">
    <property type="term" value="F:ATP binding"/>
    <property type="evidence" value="ECO:0007669"/>
    <property type="project" value="UniProtKB-KW"/>
</dbReference>
<proteinExistence type="predicted"/>
<evidence type="ECO:0000256" key="5">
    <source>
        <dbReference type="ARBA" id="ARBA00022741"/>
    </source>
</evidence>